<evidence type="ECO:0000256" key="6">
    <source>
        <dbReference type="ARBA" id="ARBA00022927"/>
    </source>
</evidence>
<evidence type="ECO:0000313" key="11">
    <source>
        <dbReference type="EMBL" id="KAL2738337.1"/>
    </source>
</evidence>
<proteinExistence type="inferred from homology"/>
<feature type="region of interest" description="Disordered" evidence="8">
    <location>
        <begin position="306"/>
        <end position="327"/>
    </location>
</feature>
<feature type="domain" description="C2" evidence="9">
    <location>
        <begin position="724"/>
        <end position="850"/>
    </location>
</feature>
<evidence type="ECO:0000313" key="12">
    <source>
        <dbReference type="Proteomes" id="UP001607303"/>
    </source>
</evidence>
<dbReference type="Gene3D" id="2.30.29.30">
    <property type="entry name" value="Pleckstrin-homology domain (PH domain)/Phosphotyrosine-binding domain (PTB)"/>
    <property type="match status" value="1"/>
</dbReference>
<dbReference type="Pfam" id="PF04157">
    <property type="entry name" value="EAP30"/>
    <property type="match status" value="1"/>
</dbReference>
<dbReference type="Gene3D" id="1.10.10.10">
    <property type="entry name" value="Winged helix-like DNA-binding domain superfamily/Winged helix DNA-binding domain"/>
    <property type="match status" value="2"/>
</dbReference>
<dbReference type="InterPro" id="IPR021648">
    <property type="entry name" value="GLUE_dom"/>
</dbReference>
<dbReference type="InterPro" id="IPR040608">
    <property type="entry name" value="Snf8/Vps36"/>
</dbReference>
<dbReference type="EMBL" id="JAYRBN010000063">
    <property type="protein sequence ID" value="KAL2738337.1"/>
    <property type="molecule type" value="Genomic_DNA"/>
</dbReference>
<comment type="caution">
    <text evidence="11">The sequence shown here is derived from an EMBL/GenBank/DDBJ whole genome shotgun (WGS) entry which is preliminary data.</text>
</comment>
<sequence length="1395" mass="156342">MGWVTGLGVALVIVVAAGAALALCRRYCIGWQWGTRNIWSIFEEWRQALSWLWAPREEKVGLVKAQHPTAQTIPGLYRQTGNPSQQLLHSDSDLRLDAQGAFTRFEAVDRDLHPPLGTGTSSTIPPQPLRPAPQPRPASRPRPSPLQTPSTVDYLRMQESGPGPLTPPPSLQRTIPSSRATVASVFVFQNEPVKNYGFFKPPNDHSAFRFEGEGNTGKMLPENIQMAAYTMQNHSDSRMGRYEMDATEERRNDTYDSRCNPYRQFETSNRYNVHNTPIAALDVKANNEENTYSGYDVVQRTHQLRQHVRNDSRGSPSSFGLTNHSNSTSQTIMESIYGPQTLCKMLQNAQNLENELDRRNNEVQSIEMTPFRSSTLQDDVGTSYLYHDNSSNAGLQRVSQYIQSLPDHPAFDTINDHTSITHQDREQILYADDMQAQINSSKVSSESASSPVPPPPAPPDPPTDVLKKNEPTTGERIFNALRSVTSQSYIDASEFYNSVLSSAQQVQRFTFSRSPSMVNENTGSRLQNEVRDIYTETDSDAIGLDASRRSSDLYSPELNLEAHRTAQEVYYSLQDPPSSPLLLKDHNHESYTFMSDPSFTRTSEDIFNSLEQRRKSMERLNGIHEFVEHETSDTPRRRNSQELYAALEEVQLKRRLSQQSLEENYVTNYTMNEHGESNSGSRRGSQGPEPEPPPDESNLKRAISCESVCSDTSVVLNDLEEAPVVGLVCVGLEHERWGGRGTDAEGDLAVSVLEARDLVAPDGRPAQDTFARVCLLPDRQTHVQTRLYRGSPSPSYQEKFLFPLDGGPAGRTLLVEVFSDESSLGGGASLIGEASLRLGPALRPPATTWLPLTGPALPTPHLGELMFSLSYLPTAERLTLVVVKARNLRGSNTIPGDFFVKVYLLQQGKKMHKKKTSVKKGEKSPIFNEAIIFSVPAHALQTIQLRLTVAEVHNEQTTTNAKAYSVGHVIVGSTSTGKALAHWRQMLTALRRPIAMFEYANPRLLPNELNVRRDFGVRLYDGDVKTQFEGGQLYITTHRALWGRPDDIPRGNTCLSLPLRYVVFHEEESPGPFSFRRNNKVILHLSEPSPDKMPGPAENSAFNYIKLSFKEGLDSNFIIELRDVLRKRTWESDPPIPYQLTDMNIQSLRVTPKPLPVIKPRTGIIGIERSLQEQQKATDESISKAFQDLKKLMEMAKDMVTISKTISAKIRERQGDITEDETVRFKSYLMSLGIDDPVTRDAYKSSNEYFKQLAMQLALILEEPIKEVGGMMTLTDVYCRVNRARGLELLSPEDLLNASRQLVSLSLPIVLRVFDSGVMVLQIRSHDDLAVADSIADLLQERGSITAEELARSEGISVLLARERLLVTEKHGRACRDDTIEALRFYPNLFLEENA</sequence>
<feature type="compositionally biased region" description="Pro residues" evidence="8">
    <location>
        <begin position="125"/>
        <end position="146"/>
    </location>
</feature>
<keyword evidence="5" id="KW-0963">Cytoplasm</keyword>
<keyword evidence="12" id="KW-1185">Reference proteome</keyword>
<dbReference type="GO" id="GO:0015031">
    <property type="term" value="P:protein transport"/>
    <property type="evidence" value="ECO:0007669"/>
    <property type="project" value="UniProtKB-KW"/>
</dbReference>
<dbReference type="SUPFAM" id="SSF50729">
    <property type="entry name" value="PH domain-like"/>
    <property type="match status" value="1"/>
</dbReference>
<comment type="similarity">
    <text evidence="2">Belongs to the VPS36 family.</text>
</comment>
<dbReference type="InterPro" id="IPR000008">
    <property type="entry name" value="C2_dom"/>
</dbReference>
<dbReference type="PANTHER" id="PTHR13128">
    <property type="entry name" value="VACUOLAR PROTEIN-SORTING-ASSOCIATED PROTEIN 36"/>
    <property type="match status" value="1"/>
</dbReference>
<keyword evidence="6" id="KW-0653">Protein transport</keyword>
<dbReference type="InterPro" id="IPR035892">
    <property type="entry name" value="C2_domain_sf"/>
</dbReference>
<dbReference type="InterPro" id="IPR036388">
    <property type="entry name" value="WH-like_DNA-bd_sf"/>
</dbReference>
<dbReference type="Pfam" id="PF11605">
    <property type="entry name" value="Vps36_ESCRT-II"/>
    <property type="match status" value="1"/>
</dbReference>
<dbReference type="GO" id="GO:0043162">
    <property type="term" value="P:ubiquitin-dependent protein catabolic process via the multivesicular body sorting pathway"/>
    <property type="evidence" value="ECO:0007669"/>
    <property type="project" value="UniProtKB-ARBA"/>
</dbReference>
<gene>
    <name evidence="11" type="ORF">V1477_011696</name>
</gene>
<evidence type="ECO:0000256" key="2">
    <source>
        <dbReference type="ARBA" id="ARBA00009697"/>
    </source>
</evidence>
<feature type="compositionally biased region" description="Polar residues" evidence="8">
    <location>
        <begin position="669"/>
        <end position="684"/>
    </location>
</feature>
<organism evidence="11 12">
    <name type="scientific">Vespula maculifrons</name>
    <name type="common">Eastern yellow jacket</name>
    <name type="synonym">Wasp</name>
    <dbReference type="NCBI Taxonomy" id="7453"/>
    <lineage>
        <taxon>Eukaryota</taxon>
        <taxon>Metazoa</taxon>
        <taxon>Ecdysozoa</taxon>
        <taxon>Arthropoda</taxon>
        <taxon>Hexapoda</taxon>
        <taxon>Insecta</taxon>
        <taxon>Pterygota</taxon>
        <taxon>Neoptera</taxon>
        <taxon>Endopterygota</taxon>
        <taxon>Hymenoptera</taxon>
        <taxon>Apocrita</taxon>
        <taxon>Aculeata</taxon>
        <taxon>Vespoidea</taxon>
        <taxon>Vespidae</taxon>
        <taxon>Vespinae</taxon>
        <taxon>Vespula</taxon>
    </lineage>
</organism>
<dbReference type="PROSITE" id="PS50004">
    <property type="entry name" value="C2"/>
    <property type="match status" value="2"/>
</dbReference>
<dbReference type="Gene3D" id="2.60.40.150">
    <property type="entry name" value="C2 domain"/>
    <property type="match status" value="2"/>
</dbReference>
<feature type="domain" description="C2" evidence="9">
    <location>
        <begin position="861"/>
        <end position="997"/>
    </location>
</feature>
<dbReference type="SUPFAM" id="SSF46785">
    <property type="entry name" value="Winged helix' DNA-binding domain"/>
    <property type="match status" value="2"/>
</dbReference>
<dbReference type="PANTHER" id="PTHR13128:SF12">
    <property type="entry name" value="VACUOLAR PROTEIN-SORTING-ASSOCIATED PROTEIN 36"/>
    <property type="match status" value="1"/>
</dbReference>
<name>A0ABD2BZX8_VESMC</name>
<protein>
    <recommendedName>
        <fullName evidence="3">Vacuolar protein-sorting-associated protein 36</fullName>
    </recommendedName>
    <alternativeName>
        <fullName evidence="7">ESCRT-II complex subunit VPS36</fullName>
    </alternativeName>
</protein>
<dbReference type="PROSITE" id="PS51495">
    <property type="entry name" value="GLUE"/>
    <property type="match status" value="1"/>
</dbReference>
<dbReference type="InterPro" id="IPR011993">
    <property type="entry name" value="PH-like_dom_sf"/>
</dbReference>
<keyword evidence="4" id="KW-0813">Transport</keyword>
<dbReference type="Gene3D" id="6.10.140.260">
    <property type="match status" value="1"/>
</dbReference>
<dbReference type="InterPro" id="IPR037855">
    <property type="entry name" value="Vps36"/>
</dbReference>
<evidence type="ECO:0000256" key="7">
    <source>
        <dbReference type="ARBA" id="ARBA00030114"/>
    </source>
</evidence>
<dbReference type="InterPro" id="IPR036390">
    <property type="entry name" value="WH_DNA-bd_sf"/>
</dbReference>
<dbReference type="SUPFAM" id="SSF49562">
    <property type="entry name" value="C2 domain (Calcium/lipid-binding domain, CaLB)"/>
    <property type="match status" value="2"/>
</dbReference>
<feature type="region of interest" description="Disordered" evidence="8">
    <location>
        <begin position="438"/>
        <end position="470"/>
    </location>
</feature>
<feature type="region of interest" description="Disordered" evidence="8">
    <location>
        <begin position="669"/>
        <end position="699"/>
    </location>
</feature>
<feature type="region of interest" description="Disordered" evidence="8">
    <location>
        <begin position="107"/>
        <end position="150"/>
    </location>
</feature>
<comment type="subcellular location">
    <subcellularLocation>
        <location evidence="1">Cytoplasm</location>
    </subcellularLocation>
</comment>
<feature type="domain" description="GLUE N-terminal" evidence="10">
    <location>
        <begin position="994"/>
        <end position="1137"/>
    </location>
</feature>
<feature type="compositionally biased region" description="Pro residues" evidence="8">
    <location>
        <begin position="451"/>
        <end position="462"/>
    </location>
</feature>
<reference evidence="11 12" key="1">
    <citation type="journal article" date="2024" name="Ann. Entomol. Soc. Am.">
        <title>Genomic analyses of the southern and eastern yellowjacket wasps (Hymenoptera: Vespidae) reveal evolutionary signatures of social life.</title>
        <authorList>
            <person name="Catto M.A."/>
            <person name="Caine P.B."/>
            <person name="Orr S.E."/>
            <person name="Hunt B.G."/>
            <person name="Goodisman M.A.D."/>
        </authorList>
    </citation>
    <scope>NUCLEOTIDE SEQUENCE [LARGE SCALE GENOMIC DNA]</scope>
    <source>
        <strain evidence="11">232</strain>
        <tissue evidence="11">Head and thorax</tissue>
    </source>
</reference>
<evidence type="ECO:0000256" key="5">
    <source>
        <dbReference type="ARBA" id="ARBA00022490"/>
    </source>
</evidence>
<evidence type="ECO:0000259" key="9">
    <source>
        <dbReference type="PROSITE" id="PS50004"/>
    </source>
</evidence>
<feature type="region of interest" description="Disordered" evidence="8">
    <location>
        <begin position="155"/>
        <end position="174"/>
    </location>
</feature>
<accession>A0ABD2BZX8</accession>
<evidence type="ECO:0000256" key="4">
    <source>
        <dbReference type="ARBA" id="ARBA00022448"/>
    </source>
</evidence>
<evidence type="ECO:0000256" key="3">
    <source>
        <dbReference type="ARBA" id="ARBA00017953"/>
    </source>
</evidence>
<dbReference type="FunFam" id="1.10.10.10:FF:000170">
    <property type="entry name" value="Vacuolar protein-sorting-associated protein 36"/>
    <property type="match status" value="1"/>
</dbReference>
<dbReference type="GO" id="GO:0005737">
    <property type="term" value="C:cytoplasm"/>
    <property type="evidence" value="ECO:0007669"/>
    <property type="project" value="UniProtKB-SubCell"/>
</dbReference>
<evidence type="ECO:0000259" key="10">
    <source>
        <dbReference type="PROSITE" id="PS51495"/>
    </source>
</evidence>
<dbReference type="FunFam" id="1.10.10.10:FF:000416">
    <property type="entry name" value="Vacuolar protein-sorting-associated protein 36"/>
    <property type="match status" value="1"/>
</dbReference>
<evidence type="ECO:0000256" key="1">
    <source>
        <dbReference type="ARBA" id="ARBA00004496"/>
    </source>
</evidence>
<evidence type="ECO:0000256" key="8">
    <source>
        <dbReference type="SAM" id="MobiDB-lite"/>
    </source>
</evidence>
<dbReference type="Pfam" id="PF00168">
    <property type="entry name" value="C2"/>
    <property type="match status" value="2"/>
</dbReference>
<dbReference type="CDD" id="cd00030">
    <property type="entry name" value="C2"/>
    <property type="match status" value="1"/>
</dbReference>
<dbReference type="Proteomes" id="UP001607303">
    <property type="component" value="Unassembled WGS sequence"/>
</dbReference>
<feature type="compositionally biased region" description="Polar residues" evidence="8">
    <location>
        <begin position="313"/>
        <end position="327"/>
    </location>
</feature>
<dbReference type="SMART" id="SM00239">
    <property type="entry name" value="C2"/>
    <property type="match status" value="2"/>
</dbReference>
<feature type="compositionally biased region" description="Low complexity" evidence="8">
    <location>
        <begin position="440"/>
        <end position="450"/>
    </location>
</feature>